<evidence type="ECO:0000313" key="4">
    <source>
        <dbReference type="EMBL" id="SCZ64646.1"/>
    </source>
</evidence>
<feature type="domain" description="Inosine/uridine-preferring nucleoside hydrolase" evidence="3">
    <location>
        <begin position="4"/>
        <end position="295"/>
    </location>
</feature>
<dbReference type="OrthoDB" id="9797882at2"/>
<dbReference type="Gene3D" id="3.90.245.10">
    <property type="entry name" value="Ribonucleoside hydrolase-like"/>
    <property type="match status" value="1"/>
</dbReference>
<protein>
    <submittedName>
        <fullName evidence="4">Inosine-uridine nucleoside N-ribohydrolase</fullName>
    </submittedName>
</protein>
<dbReference type="InterPro" id="IPR001910">
    <property type="entry name" value="Inosine/uridine_hydrolase_dom"/>
</dbReference>
<dbReference type="InterPro" id="IPR023186">
    <property type="entry name" value="IUNH"/>
</dbReference>
<reference evidence="4 5" key="1">
    <citation type="submission" date="2016-10" db="EMBL/GenBank/DDBJ databases">
        <authorList>
            <person name="de Groot N.N."/>
        </authorList>
    </citation>
    <scope>NUCLEOTIDE SEQUENCE [LARGE SCALE GENOMIC DNA]</scope>
    <source>
        <strain evidence="4 5">U95</strain>
    </source>
</reference>
<dbReference type="InterPro" id="IPR036452">
    <property type="entry name" value="Ribo_hydro-like"/>
</dbReference>
<dbReference type="CDD" id="cd02650">
    <property type="entry name" value="nuc_hydro_CaPnhB"/>
    <property type="match status" value="1"/>
</dbReference>
<organism evidence="4 5">
    <name type="scientific">Epibacterium ulvae</name>
    <dbReference type="NCBI Taxonomy" id="1156985"/>
    <lineage>
        <taxon>Bacteria</taxon>
        <taxon>Pseudomonadati</taxon>
        <taxon>Pseudomonadota</taxon>
        <taxon>Alphaproteobacteria</taxon>
        <taxon>Rhodobacterales</taxon>
        <taxon>Roseobacteraceae</taxon>
        <taxon>Epibacterium</taxon>
    </lineage>
</organism>
<dbReference type="GO" id="GO:0008477">
    <property type="term" value="F:purine nucleosidase activity"/>
    <property type="evidence" value="ECO:0007669"/>
    <property type="project" value="TreeGrafter"/>
</dbReference>
<evidence type="ECO:0000259" key="3">
    <source>
        <dbReference type="Pfam" id="PF01156"/>
    </source>
</evidence>
<evidence type="ECO:0000313" key="5">
    <source>
        <dbReference type="Proteomes" id="UP000198767"/>
    </source>
</evidence>
<keyword evidence="1 4" id="KW-0378">Hydrolase</keyword>
<dbReference type="PANTHER" id="PTHR12304">
    <property type="entry name" value="INOSINE-URIDINE PREFERRING NUCLEOSIDE HYDROLASE"/>
    <property type="match status" value="1"/>
</dbReference>
<dbReference type="AlphaFoldDB" id="A0A1G5QSJ7"/>
<dbReference type="STRING" id="1156985.SAMN04488118_105284"/>
<sequence length="306" mass="32462">MTKLIIDTDPGIDDAMAIFYAAAAPEIELLGLTTIFGNVTTQVATRNALRLLEIAGVEAPVAEGAHKPLNLPPFPPSANVHGEEGFGDIPAAEPKGKALSEEAADFLIRMARDHKGELVVCPIGPLTNIAIAMQRDPEFVKNVKAIVVMGGSLEEGGNITPHAEANIYHDPHAADIVCTAGDKLVLVGLDVTHRILCTPEDFVEIAANAPKLGGMLQEMSHFYIKFYREVAGLNGCSLHDPAAVIACTHPDLFETRAVPMTVSCEGETSGATLANPESGRDPVNVCMRVQADAVKSLFLQRLATLA</sequence>
<proteinExistence type="predicted"/>
<dbReference type="PANTHER" id="PTHR12304:SF4">
    <property type="entry name" value="URIDINE NUCLEOSIDASE"/>
    <property type="match status" value="1"/>
</dbReference>
<dbReference type="EMBL" id="FMWG01000005">
    <property type="protein sequence ID" value="SCZ64646.1"/>
    <property type="molecule type" value="Genomic_DNA"/>
</dbReference>
<keyword evidence="2" id="KW-0326">Glycosidase</keyword>
<dbReference type="GO" id="GO:0005829">
    <property type="term" value="C:cytosol"/>
    <property type="evidence" value="ECO:0007669"/>
    <property type="project" value="TreeGrafter"/>
</dbReference>
<name>A0A1G5QSJ7_9RHOB</name>
<accession>A0A1G5QSJ7</accession>
<dbReference type="GO" id="GO:0006152">
    <property type="term" value="P:purine nucleoside catabolic process"/>
    <property type="evidence" value="ECO:0007669"/>
    <property type="project" value="TreeGrafter"/>
</dbReference>
<gene>
    <name evidence="4" type="ORF">SAMN04488118_105284</name>
</gene>
<evidence type="ECO:0000256" key="1">
    <source>
        <dbReference type="ARBA" id="ARBA00022801"/>
    </source>
</evidence>
<dbReference type="RefSeq" id="WP_090218684.1">
    <property type="nucleotide sequence ID" value="NZ_CANLDO010000027.1"/>
</dbReference>
<dbReference type="Proteomes" id="UP000198767">
    <property type="component" value="Unassembled WGS sequence"/>
</dbReference>
<dbReference type="Pfam" id="PF01156">
    <property type="entry name" value="IU_nuc_hydro"/>
    <property type="match status" value="1"/>
</dbReference>
<evidence type="ECO:0000256" key="2">
    <source>
        <dbReference type="ARBA" id="ARBA00023295"/>
    </source>
</evidence>
<keyword evidence="5" id="KW-1185">Reference proteome</keyword>
<dbReference type="SUPFAM" id="SSF53590">
    <property type="entry name" value="Nucleoside hydrolase"/>
    <property type="match status" value="1"/>
</dbReference>